<name>A0A561BM84_9ACTN</name>
<dbReference type="Gene3D" id="3.40.630.30">
    <property type="match status" value="1"/>
</dbReference>
<proteinExistence type="predicted"/>
<dbReference type="AlphaFoldDB" id="A0A561BM84"/>
<dbReference type="Pfam" id="PF13302">
    <property type="entry name" value="Acetyltransf_3"/>
    <property type="match status" value="1"/>
</dbReference>
<dbReference type="RefSeq" id="WP_238334663.1">
    <property type="nucleotide sequence ID" value="NZ_VIVK01000001.1"/>
</dbReference>
<reference evidence="2 3" key="1">
    <citation type="submission" date="2019-06" db="EMBL/GenBank/DDBJ databases">
        <title>Sequencing the genomes of 1000 actinobacteria strains.</title>
        <authorList>
            <person name="Klenk H.-P."/>
        </authorList>
    </citation>
    <scope>NUCLEOTIDE SEQUENCE [LARGE SCALE GENOMIC DNA]</scope>
    <source>
        <strain evidence="2 3">DSM 24683</strain>
    </source>
</reference>
<accession>A0A561BM84</accession>
<organism evidence="2 3">
    <name type="scientific">Kribbella amoyensis</name>
    <dbReference type="NCBI Taxonomy" id="996641"/>
    <lineage>
        <taxon>Bacteria</taxon>
        <taxon>Bacillati</taxon>
        <taxon>Actinomycetota</taxon>
        <taxon>Actinomycetes</taxon>
        <taxon>Propionibacteriales</taxon>
        <taxon>Kribbellaceae</taxon>
        <taxon>Kribbella</taxon>
    </lineage>
</organism>
<evidence type="ECO:0000313" key="2">
    <source>
        <dbReference type="EMBL" id="TWD80010.1"/>
    </source>
</evidence>
<dbReference type="InterPro" id="IPR016181">
    <property type="entry name" value="Acyl_CoA_acyltransferase"/>
</dbReference>
<keyword evidence="2" id="KW-0808">Transferase</keyword>
<gene>
    <name evidence="2" type="ORF">FB561_1076</name>
</gene>
<dbReference type="InterPro" id="IPR000182">
    <property type="entry name" value="GNAT_dom"/>
</dbReference>
<dbReference type="InterPro" id="IPR051531">
    <property type="entry name" value="N-acetyltransferase"/>
</dbReference>
<dbReference type="PANTHER" id="PTHR43792">
    <property type="entry name" value="GNAT FAMILY, PUTATIVE (AFU_ORTHOLOGUE AFUA_3G00765)-RELATED-RELATED"/>
    <property type="match status" value="1"/>
</dbReference>
<protein>
    <submittedName>
        <fullName evidence="2">RimJ/RimL family protein N-acetyltransferase</fullName>
    </submittedName>
</protein>
<dbReference type="GO" id="GO:0016747">
    <property type="term" value="F:acyltransferase activity, transferring groups other than amino-acyl groups"/>
    <property type="evidence" value="ECO:0007669"/>
    <property type="project" value="InterPro"/>
</dbReference>
<dbReference type="PROSITE" id="PS51186">
    <property type="entry name" value="GNAT"/>
    <property type="match status" value="1"/>
</dbReference>
<dbReference type="EMBL" id="VIVK01000001">
    <property type="protein sequence ID" value="TWD80010.1"/>
    <property type="molecule type" value="Genomic_DNA"/>
</dbReference>
<dbReference type="PANTHER" id="PTHR43792:SF1">
    <property type="entry name" value="N-ACETYLTRANSFERASE DOMAIN-CONTAINING PROTEIN"/>
    <property type="match status" value="1"/>
</dbReference>
<comment type="caution">
    <text evidence="2">The sequence shown here is derived from an EMBL/GenBank/DDBJ whole genome shotgun (WGS) entry which is preliminary data.</text>
</comment>
<dbReference type="Proteomes" id="UP000318380">
    <property type="component" value="Unassembled WGS sequence"/>
</dbReference>
<feature type="domain" description="N-acetyltransferase" evidence="1">
    <location>
        <begin position="1"/>
        <end position="161"/>
    </location>
</feature>
<sequence length="162" mass="17601">MLREPEGRDRAGVIDLLASPEVGTYIGGAQSRDALERAVPEVPNRRPGLFVVELDGEMIGTVSLDRREPERPRHDGLSTEVALGYLFLPAAWGHGYAAEASAAALDWFSTALPGEPVVLYTQTANSRSLRVAAKLGFAEVDRFEAYGAEQWCGRWPSPTSTD</sequence>
<keyword evidence="3" id="KW-1185">Reference proteome</keyword>
<evidence type="ECO:0000259" key="1">
    <source>
        <dbReference type="PROSITE" id="PS51186"/>
    </source>
</evidence>
<dbReference type="SUPFAM" id="SSF55729">
    <property type="entry name" value="Acyl-CoA N-acyltransferases (Nat)"/>
    <property type="match status" value="1"/>
</dbReference>
<evidence type="ECO:0000313" key="3">
    <source>
        <dbReference type="Proteomes" id="UP000318380"/>
    </source>
</evidence>